<sequence>MNAWLRQHRYALGITLRRMLAQPFSSLANLLVMALALALPVLGAAILVSVQPVARQLSVTPELTVFMKMDAPAGAAQAVADRIRKDYGDQVREVRTVGRDAALAALRRNPTWAEALAVLPGNPLPDAVVATLRDGDDLAGRAARLAQAWKAWDQVEQVQLDSDWVQRMEALLRFARIGLVLLAACVAVVVLATVFNTVRLQALTQREEIAVARLVGATESFVRRPFLYLGALSGGLAALLGIAIAVLALSPLNDALATLAHSYGADFALHLPEAPWLALAVAAAAILAALSARWSVTRSTRF</sequence>
<name>A0A193FNF6_9BORD</name>
<dbReference type="Pfam" id="PF18075">
    <property type="entry name" value="FtsX_ECD"/>
    <property type="match status" value="1"/>
</dbReference>
<protein>
    <recommendedName>
        <fullName evidence="3 10">Cell division protein FtsX</fullName>
    </recommendedName>
</protein>
<evidence type="ECO:0000313" key="16">
    <source>
        <dbReference type="Proteomes" id="UP000091897"/>
    </source>
</evidence>
<dbReference type="GO" id="GO:0032153">
    <property type="term" value="C:cell division site"/>
    <property type="evidence" value="ECO:0007669"/>
    <property type="project" value="TreeGrafter"/>
</dbReference>
<evidence type="ECO:0000256" key="4">
    <source>
        <dbReference type="ARBA" id="ARBA00022475"/>
    </source>
</evidence>
<dbReference type="InterPro" id="IPR003838">
    <property type="entry name" value="ABC3_permease_C"/>
</dbReference>
<feature type="transmembrane region" description="Helical" evidence="11">
    <location>
        <begin position="27"/>
        <end position="50"/>
    </location>
</feature>
<dbReference type="GO" id="GO:0051301">
    <property type="term" value="P:cell division"/>
    <property type="evidence" value="ECO:0007669"/>
    <property type="project" value="UniProtKB-KW"/>
</dbReference>
<keyword evidence="6 11" id="KW-0812">Transmembrane</keyword>
<evidence type="ECO:0000256" key="7">
    <source>
        <dbReference type="ARBA" id="ARBA00022989"/>
    </source>
</evidence>
<evidence type="ECO:0000313" key="15">
    <source>
        <dbReference type="EMBL" id="ANN73941.1"/>
    </source>
</evidence>
<keyword evidence="9 10" id="KW-0131">Cell cycle</keyword>
<evidence type="ECO:0000256" key="9">
    <source>
        <dbReference type="ARBA" id="ARBA00023306"/>
    </source>
</evidence>
<dbReference type="STRING" id="463025.BAU08_23625"/>
<keyword evidence="16" id="KW-1185">Reference proteome</keyword>
<evidence type="ECO:0000256" key="1">
    <source>
        <dbReference type="ARBA" id="ARBA00004651"/>
    </source>
</evidence>
<dbReference type="PIRSF" id="PIRSF003097">
    <property type="entry name" value="FtsX"/>
    <property type="match status" value="1"/>
</dbReference>
<keyword evidence="7 11" id="KW-1133">Transmembrane helix</keyword>
<evidence type="ECO:0000256" key="5">
    <source>
        <dbReference type="ARBA" id="ARBA00022618"/>
    </source>
</evidence>
<feature type="transmembrane region" description="Helical" evidence="11">
    <location>
        <begin position="226"/>
        <end position="249"/>
    </location>
</feature>
<feature type="transmembrane region" description="Helical" evidence="11">
    <location>
        <begin position="174"/>
        <end position="198"/>
    </location>
</feature>
<evidence type="ECO:0000256" key="10">
    <source>
        <dbReference type="PIRNR" id="PIRNR003097"/>
    </source>
</evidence>
<feature type="domain" description="FtsX extracellular" evidence="13">
    <location>
        <begin position="62"/>
        <end position="158"/>
    </location>
</feature>
<dbReference type="KEGG" id="bbro:BAU06_23075"/>
<dbReference type="Proteomes" id="UP000092213">
    <property type="component" value="Chromosome"/>
</dbReference>
<evidence type="ECO:0000313" key="17">
    <source>
        <dbReference type="Proteomes" id="UP000092213"/>
    </source>
</evidence>
<keyword evidence="5 10" id="KW-0132">Cell division</keyword>
<dbReference type="Pfam" id="PF02687">
    <property type="entry name" value="FtsX"/>
    <property type="match status" value="1"/>
</dbReference>
<dbReference type="GO" id="GO:0005886">
    <property type="term" value="C:plasma membrane"/>
    <property type="evidence" value="ECO:0007669"/>
    <property type="project" value="UniProtKB-SubCell"/>
</dbReference>
<dbReference type="AlphaFoldDB" id="A0A193FNF6"/>
<dbReference type="Gene3D" id="3.30.70.3040">
    <property type="match status" value="1"/>
</dbReference>
<accession>A0A193FNF6</accession>
<evidence type="ECO:0000313" key="14">
    <source>
        <dbReference type="EMBL" id="ANN68798.1"/>
    </source>
</evidence>
<reference evidence="16 17" key="1">
    <citation type="submission" date="2016-06" db="EMBL/GenBank/DDBJ databases">
        <title>Complete genome sequences of Bordetella bronchialis and Bordetella flabilis.</title>
        <authorList>
            <person name="LiPuma J.J."/>
            <person name="Spilker T."/>
        </authorList>
    </citation>
    <scope>NUCLEOTIDE SEQUENCE [LARGE SCALE GENOMIC DNA]</scope>
    <source>
        <strain evidence="15 17">AU17976</strain>
        <strain evidence="14 16">AU3182</strain>
    </source>
</reference>
<comment type="function">
    <text evidence="10">Part of the ABC transporter FtsEX involved in cellular division.</text>
</comment>
<dbReference type="RefSeq" id="WP_066356138.1">
    <property type="nucleotide sequence ID" value="NZ_CBCSFJ010000004.1"/>
</dbReference>
<comment type="subcellular location">
    <subcellularLocation>
        <location evidence="10">Cell inner membrane</location>
    </subcellularLocation>
    <subcellularLocation>
        <location evidence="1">Cell membrane</location>
        <topology evidence="1">Multi-pass membrane protein</topology>
    </subcellularLocation>
</comment>
<feature type="domain" description="ABC3 transporter permease C-terminal" evidence="12">
    <location>
        <begin position="181"/>
        <end position="298"/>
    </location>
</feature>
<dbReference type="PANTHER" id="PTHR47755">
    <property type="entry name" value="CELL DIVISION PROTEIN FTSX"/>
    <property type="match status" value="1"/>
</dbReference>
<dbReference type="EMBL" id="CP016170">
    <property type="protein sequence ID" value="ANN68798.1"/>
    <property type="molecule type" value="Genomic_DNA"/>
</dbReference>
<dbReference type="InterPro" id="IPR040690">
    <property type="entry name" value="FtsX_ECD"/>
</dbReference>
<evidence type="ECO:0000256" key="2">
    <source>
        <dbReference type="ARBA" id="ARBA00007379"/>
    </source>
</evidence>
<evidence type="ECO:0000259" key="12">
    <source>
        <dbReference type="Pfam" id="PF02687"/>
    </source>
</evidence>
<keyword evidence="4 10" id="KW-1003">Cell membrane</keyword>
<dbReference type="InterPro" id="IPR004513">
    <property type="entry name" value="FtsX"/>
</dbReference>
<gene>
    <name evidence="14" type="ORF">BAU06_23075</name>
    <name evidence="15" type="ORF">BAU08_23625</name>
</gene>
<evidence type="ECO:0000256" key="6">
    <source>
        <dbReference type="ARBA" id="ARBA00022692"/>
    </source>
</evidence>
<keyword evidence="8 10" id="KW-0472">Membrane</keyword>
<dbReference type="OrthoDB" id="9813411at2"/>
<comment type="similarity">
    <text evidence="2 10">Belongs to the ABC-4 integral membrane protein family. FtsX subfamily.</text>
</comment>
<organism evidence="15 17">
    <name type="scientific">Bordetella bronchialis</name>
    <dbReference type="NCBI Taxonomy" id="463025"/>
    <lineage>
        <taxon>Bacteria</taxon>
        <taxon>Pseudomonadati</taxon>
        <taxon>Pseudomonadota</taxon>
        <taxon>Betaproteobacteria</taxon>
        <taxon>Burkholderiales</taxon>
        <taxon>Alcaligenaceae</taxon>
        <taxon>Bordetella</taxon>
    </lineage>
</organism>
<evidence type="ECO:0000256" key="11">
    <source>
        <dbReference type="SAM" id="Phobius"/>
    </source>
</evidence>
<evidence type="ECO:0000259" key="13">
    <source>
        <dbReference type="Pfam" id="PF18075"/>
    </source>
</evidence>
<dbReference type="PANTHER" id="PTHR47755:SF1">
    <property type="entry name" value="CELL DIVISION PROTEIN FTSX"/>
    <property type="match status" value="1"/>
</dbReference>
<feature type="transmembrane region" description="Helical" evidence="11">
    <location>
        <begin position="276"/>
        <end position="296"/>
    </location>
</feature>
<evidence type="ECO:0000256" key="3">
    <source>
        <dbReference type="ARBA" id="ARBA00021907"/>
    </source>
</evidence>
<dbReference type="Proteomes" id="UP000091897">
    <property type="component" value="Chromosome"/>
</dbReference>
<dbReference type="EMBL" id="CP016171">
    <property type="protein sequence ID" value="ANN73941.1"/>
    <property type="molecule type" value="Genomic_DNA"/>
</dbReference>
<proteinExistence type="inferred from homology"/>
<evidence type="ECO:0000256" key="8">
    <source>
        <dbReference type="ARBA" id="ARBA00023136"/>
    </source>
</evidence>
<keyword evidence="10" id="KW-0997">Cell inner membrane</keyword>